<comment type="caution">
    <text evidence="2">The sequence shown here is derived from an EMBL/GenBank/DDBJ whole genome shotgun (WGS) entry which is preliminary data.</text>
</comment>
<dbReference type="RefSeq" id="WP_308703770.1">
    <property type="nucleotide sequence ID" value="NZ_AP027463.1"/>
</dbReference>
<proteinExistence type="predicted"/>
<accession>A0ABU1AAU5</accession>
<reference evidence="2 3" key="1">
    <citation type="journal article" date="2023" name="Int. J. Syst. Evol. Microbiol.">
        <title>Lactiplantibacillus brownii sp. nov., a novel psychrotolerant species isolated from sauerkraut.</title>
        <authorList>
            <person name="Heng Y.C."/>
            <person name="Silvaraju S."/>
            <person name="Lee J.K.Y."/>
            <person name="Kittelmann S."/>
        </authorList>
    </citation>
    <scope>NUCLEOTIDE SEQUENCE [LARGE SCALE GENOMIC DNA]</scope>
    <source>
        <strain evidence="2 3">WILCCON 0030</strain>
    </source>
</reference>
<name>A0ABU1AAU5_9LACO</name>
<feature type="transmembrane region" description="Helical" evidence="1">
    <location>
        <begin position="150"/>
        <end position="178"/>
    </location>
</feature>
<feature type="transmembrane region" description="Helical" evidence="1">
    <location>
        <begin position="240"/>
        <end position="260"/>
    </location>
</feature>
<evidence type="ECO:0000313" key="2">
    <source>
        <dbReference type="EMBL" id="MDQ7938067.1"/>
    </source>
</evidence>
<keyword evidence="1" id="KW-1133">Transmembrane helix</keyword>
<keyword evidence="1" id="KW-0812">Transmembrane</keyword>
<organism evidence="2 3">
    <name type="scientific">Lactiplantibacillus brownii</name>
    <dbReference type="NCBI Taxonomy" id="3069269"/>
    <lineage>
        <taxon>Bacteria</taxon>
        <taxon>Bacillati</taxon>
        <taxon>Bacillota</taxon>
        <taxon>Bacilli</taxon>
        <taxon>Lactobacillales</taxon>
        <taxon>Lactobacillaceae</taxon>
        <taxon>Lactiplantibacillus</taxon>
    </lineage>
</organism>
<feature type="transmembrane region" description="Helical" evidence="1">
    <location>
        <begin position="185"/>
        <end position="204"/>
    </location>
</feature>
<feature type="transmembrane region" description="Helical" evidence="1">
    <location>
        <begin position="53"/>
        <end position="74"/>
    </location>
</feature>
<keyword evidence="1" id="KW-0472">Membrane</keyword>
<sequence>MSAKLKVATRYLFREQLKYLGLVYFYVIASLAVIPFLFALFTGTLNHLSFGHLFVFNFSFIFGLFAFIWMTFSYDNFKLFIQNGISRKTFWLARLLSLLMVSLIGELLATIYYFAVSNPIQHWHFAQGFNHQFYAQLYGTHFGSGTMPNLIAGFILTWLLFVALGLSGMALGSIFSLLTKTVRRVVLIAIPILGGFFLVFLMNVSSPGSATDAHTKAIFEFLYWLMGGSNHDSAGSLNPIMPALTLIVIGILMAAIAYYFNRKLKLKNA</sequence>
<gene>
    <name evidence="2" type="ORF">RA086_10640</name>
</gene>
<dbReference type="Proteomes" id="UP001227831">
    <property type="component" value="Unassembled WGS sequence"/>
</dbReference>
<evidence type="ECO:0000313" key="3">
    <source>
        <dbReference type="Proteomes" id="UP001227831"/>
    </source>
</evidence>
<evidence type="ECO:0000256" key="1">
    <source>
        <dbReference type="SAM" id="Phobius"/>
    </source>
</evidence>
<feature type="transmembrane region" description="Helical" evidence="1">
    <location>
        <begin position="21"/>
        <end position="41"/>
    </location>
</feature>
<protein>
    <recommendedName>
        <fullName evidence="4">ABC transporter permease</fullName>
    </recommendedName>
</protein>
<evidence type="ECO:0008006" key="4">
    <source>
        <dbReference type="Google" id="ProtNLM"/>
    </source>
</evidence>
<keyword evidence="3" id="KW-1185">Reference proteome</keyword>
<feature type="transmembrane region" description="Helical" evidence="1">
    <location>
        <begin position="95"/>
        <end position="115"/>
    </location>
</feature>
<dbReference type="EMBL" id="JAVCWF010000001">
    <property type="protein sequence ID" value="MDQ7938067.1"/>
    <property type="molecule type" value="Genomic_DNA"/>
</dbReference>